<dbReference type="InterPro" id="IPR010071">
    <property type="entry name" value="AA_adenyl_dom"/>
</dbReference>
<evidence type="ECO:0000256" key="2">
    <source>
        <dbReference type="ARBA" id="ARBA00022553"/>
    </source>
</evidence>
<dbReference type="Gene3D" id="3.90.1150.10">
    <property type="entry name" value="Aspartate Aminotransferase, domain 1"/>
    <property type="match status" value="1"/>
</dbReference>
<keyword evidence="7" id="KW-1185">Reference proteome</keyword>
<dbReference type="Proteomes" id="UP000175669">
    <property type="component" value="Unassembled WGS sequence"/>
</dbReference>
<dbReference type="CDD" id="cd05930">
    <property type="entry name" value="A_NRPS"/>
    <property type="match status" value="1"/>
</dbReference>
<dbReference type="SUPFAM" id="SSF53383">
    <property type="entry name" value="PLP-dependent transferases"/>
    <property type="match status" value="1"/>
</dbReference>
<dbReference type="SUPFAM" id="SSF52777">
    <property type="entry name" value="CoA-dependent acyltransferases"/>
    <property type="match status" value="6"/>
</dbReference>
<accession>A0A1E8CIV2</accession>
<dbReference type="Gene3D" id="3.40.640.10">
    <property type="entry name" value="Type I PLP-dependent aspartate aminotransferase-like (Major domain)"/>
    <property type="match status" value="1"/>
</dbReference>
<dbReference type="InterPro" id="IPR000873">
    <property type="entry name" value="AMP-dep_synth/lig_dom"/>
</dbReference>
<dbReference type="SUPFAM" id="SSF47336">
    <property type="entry name" value="ACP-like"/>
    <property type="match status" value="3"/>
</dbReference>
<evidence type="ECO:0000256" key="3">
    <source>
        <dbReference type="ARBA" id="ARBA00022898"/>
    </source>
</evidence>
<dbReference type="SMART" id="SM00823">
    <property type="entry name" value="PKS_PP"/>
    <property type="match status" value="3"/>
</dbReference>
<keyword evidence="2" id="KW-0597">Phosphoprotein</keyword>
<feature type="compositionally biased region" description="Polar residues" evidence="4">
    <location>
        <begin position="2335"/>
        <end position="2345"/>
    </location>
</feature>
<dbReference type="PANTHER" id="PTHR45527:SF1">
    <property type="entry name" value="FATTY ACID SYNTHASE"/>
    <property type="match status" value="1"/>
</dbReference>
<dbReference type="GO" id="GO:0005737">
    <property type="term" value="C:cytoplasm"/>
    <property type="evidence" value="ECO:0007669"/>
    <property type="project" value="TreeGrafter"/>
</dbReference>
<dbReference type="PANTHER" id="PTHR45527">
    <property type="entry name" value="NONRIBOSOMAL PEPTIDE SYNTHETASE"/>
    <property type="match status" value="1"/>
</dbReference>
<dbReference type="PROSITE" id="PS50075">
    <property type="entry name" value="CARRIER"/>
    <property type="match status" value="3"/>
</dbReference>
<dbReference type="InterPro" id="IPR015422">
    <property type="entry name" value="PyrdxlP-dep_Trfase_small"/>
</dbReference>
<dbReference type="CDD" id="cd19531">
    <property type="entry name" value="LCL_NRPS-like"/>
    <property type="match status" value="1"/>
</dbReference>
<evidence type="ECO:0000256" key="4">
    <source>
        <dbReference type="SAM" id="MobiDB-lite"/>
    </source>
</evidence>
<dbReference type="InterPro" id="IPR036736">
    <property type="entry name" value="ACP-like_sf"/>
</dbReference>
<dbReference type="NCBIfam" id="TIGR01733">
    <property type="entry name" value="AA-adenyl-dom"/>
    <property type="match status" value="2"/>
</dbReference>
<feature type="region of interest" description="Disordered" evidence="4">
    <location>
        <begin position="178"/>
        <end position="205"/>
    </location>
</feature>
<dbReference type="SUPFAM" id="SSF56801">
    <property type="entry name" value="Acetyl-CoA synthetase-like"/>
    <property type="match status" value="2"/>
</dbReference>
<sequence>MNTELVADTMPNTQSTLDAIAEIIESISGVSRSDLGPDTDLLDLGLDSLMFVRIGRVLESQYRVDISMKRFYDELSNLRALADYLSIHGQPQALEQGSEQPPVADTESDPALSQQSFAAQTVARSVTAPVSATASISTTFDPTKAADINTVMSAHMALMRRYLNGVAAGATNVPEGGAPNAMGKSVAATQSPASQSGQEHSDALDTRKKFSGIETQKASLTEQQQTFVTELVSRLSQRCQRSKQMAEEGKTWLADWKYSLQFKQDLKELRFPVVCATASGSRFTDVDGNEYVDIAMGMGVHYFGHSPAFIDRAVQAQLTQNLALGPQSRLAPEVARRVCALTGHQRAAFFVTGSDAVMLALRLVRAARAREKVVMFAGAYHGICSDVLAAQGENGAVPMSPGLTQGMVSDLVVLDYDAPESLDRIRAMGDQLAGVLVEPVQSRNPALQPQRFLRQLRALCTELDIPLIFDEMVNGFRQAAGGMQEWFGVKSDLSTYGKIIGGGYPLSVIAGNADLMQWIDGGVWRYGDDSAPLADSIATGGTHNKHPVALAAASAVLDHIEGNPGLFDTSRMRMIQLADRINVWFERNAVPLRLTYFGTQFKFESYASSLELELFFYLLLEKGIYTWELHVANLSTEHTQSDADQLFAAVAYAVESLRAGGFGFRAEKLRRQYVPMSSVQKRLYAITQRDGAEKPYHLAGAWRLQGSVDAARLEDCIHQVIIRHESLRTAFVVVDGEFYQRIVAEPRFFLDRIELKQSATLTSTVDALLDDYIQPFNLLEPPLLRVGLATEEDGSHLLLMDVHHIVADGLSMNVVLQEILALYDDVRLEPVRSQARHVHDTVDQYLVGEQSNQDARFWCDALSPYIGTQDEFDLSPDYDRPPVTSFAGKRIALKLEPDATAALHQFCSKTRISTFGALFAVFVAWTWRYTRQQHFIVGLPASGRPDAAADNAVGMFVNTLAFPADVDESDSVTDFLKQVRDRLFDVQQHSDYPFSAVLNDLKVSHGTNRNPLFDVMFSYENAGSRTIKTRSFAGETLCQYEGAGMFDISMDLIEAENSILINCAYAESLFSDATMSTRLTEYLRLLETLVTGQAETLLDWVQAASKVPGTADSLAVVENKLAAKEPLPETIWSQWLWQLAAGKHDIALIEGELELTYAEVDEQVRKTAFTLFNLYGVRPGDRVVVNLDASVDLMVAMLALFSMGAVYVPVTPDTPLKRLRQIVQKCGARHLLYATGHVIVAELDGDDAVECIAMVDIDSAALPTTQHQTLLPPQVDDPAYVIFTSGSTGEPKGVEILHSGIGNAVAWRIRSYRLSPADTTLQMPSPSFDASLIDILSALLSGGKLIILDTASKRSVERIRETIEKYRVSAMLLTPTLYRVLLDQIAPNMASLRFVTLAGEKLPIDLMQAHFVSAPAVELWNEYGPTECSVVVSAARMMPDDERVTIGRPIFNTRVHILDERERPAPTGVWGRLWVSGVGLAKGYVGDDAATQSKFRCLPAVENMRCYDTGDVVRILDTGELQFRGRDDSQVKVNGYRIELEDVEAALRSELKLSEVATRVVDNGTSASLHGWIVADAEPSGWRDALQAKLPAWMVPVSLHLVDTLPALASGKLNRQALNLPEGAVTEKGTPAATDVLPGSNHLGLLLQHCQEILARPGLKPSDNYFNIGGDSIQAIVLASRLNEAGFVLDVNDLFRTPVLSELARRIRSKDSRTLNVLPSAENILPTPMQSWFYANCNGNPDAFTQAAWLDLPAAMTLAQLTLLCRHWASQHSVFQETCALVALGQGKQTDVLPIEALVHCSGNDSGDVTDLDAVAVSARADISLHNGPLMKVVLLSGQTQKKNREKDRKKAQTQRALVVFHHFIVDAVSWQVLQSQWALLWQDMVADNPLRTLPEGATLRQFASALHSDEARHKALLEAPFWQSQVANVRRAFAVEPTGNASRQFNKRLSQALSLAPDVAETLLVTGHRIFRSRGSDLLLAAFTDAVANVCDLDTVTVLMESNGRAQTYTDADFSSTLGWLTSAYPLTVETSGSVTGADWMWKIERVRDRVRRVPEQGVGYGVLRYVVEHEALTATTPEFAFNYLGRFSHQPGTEFAILEDSPAGDQLGELGLMPALELVCFADDAGLHVSMSADSGCVDAKLLKRLLMTFQQRSHELADYCNSLDAVVLPAPIDFVESDWQLESYLGLLKTNAIDRQDVASIVPVTAMQSGLIYHARSRPTDLAYLEQVDFRLQGVVATKLAAAFQSLLDDFPLLRASFIVGSEGRTAQLIRNEVKLPVLIHDISDQNPDTQQQTIDAACDADREQQFDISQPPLMRVQIFSLDKPKKRSKTAQEQNQKQRSGQAGRVHVIWTHHHLIMDGWCIGILFERLMASYLEPHSVIADVSAMDNDRLNQRYFHWLASQDQNSALAYWSTLLAGVERPTRLRAWPDPVAATLPVGQTGGREDTDYQLRQHTVQLPADLTSAMQAWGASRNATLSSVIRLTWAVLLARFSNNTDVVYGTVVSGRPPEVAGIDRAVGLFINTVPVRFKLDAALTANDALTLVQEQANNSRSHEYLSLADIKDAAADLQAREPLFDHLIVLENYPMDASLRGAAGAPESNDSISISDIRAFERTDLPLNLVIVPSGESLEATFLFDSSVYPCSQIEHLAEHFVHLSRVLEQRSGQALGNIDLLTEADRGWLFEQWNQRLSNYPSEQTLYDLYCDTVDNFGDRTAIHDEVGSISHADLQARVQSVAAGLLQNDAFVPGCRVALWLPRNRDMIVGMLAVLAAGGSYVALDPVYPEVRLRFIMQDSSAALVLTAAGMAEVTLGSPMADIAALADTAPDSAGRPNLPTVGQESAAYVIYTSGSTGQPKGCQISHQNVVRLLRNDDFDFDFDHNDIWTAAHSFCFDFSVWEMYGALLNGGALVIPSADEVRNIEKFVDLVARHKVTVLNQTPAAFYQFSRVALKRSVRELDALRMVIFGGDSLVSSRLASWVDTFPTSRVKLINMYGITETTVHVTYREVDEADISSGLRLNLVGRPLPETGVWIVDGNGSLQPPGVAGEIVISGSGVGMGYLNRDELNPRKFSVLEAAGGERCYWSGDVGYISVEHGLVYLGRSDQQVQVRGFRVECEEIARSHEEHQSVSEALVVPIENIHGTELVAYLIGDETAAPAHWRPWLATRLPEYMIPSYTVWLDALPLTANGKVDRNALPDPVSIVPSPDDGVSDEIETKIISAWRQVLAHEHIGPQSNFFDVGGHSLKALTLVDVLQTQFGLTLAVADVFELPTPRQQAVLCERAVPGESSSDDDLGAFLEDVGLDELEALISGVSDQRQDS</sequence>
<dbReference type="InterPro" id="IPR025110">
    <property type="entry name" value="AMP-bd_C"/>
</dbReference>
<organism evidence="6 7">
    <name type="scientific">Pseudohongiella acticola</name>
    <dbReference type="NCBI Taxonomy" id="1524254"/>
    <lineage>
        <taxon>Bacteria</taxon>
        <taxon>Pseudomonadati</taxon>
        <taxon>Pseudomonadota</taxon>
        <taxon>Gammaproteobacteria</taxon>
        <taxon>Pseudomonadales</taxon>
        <taxon>Pseudohongiellaceae</taxon>
        <taxon>Pseudohongiella</taxon>
    </lineage>
</organism>
<dbReference type="Pfam" id="PF13193">
    <property type="entry name" value="AMP-binding_C"/>
    <property type="match status" value="1"/>
</dbReference>
<dbReference type="EMBL" id="MASR01000001">
    <property type="protein sequence ID" value="OFE12328.1"/>
    <property type="molecule type" value="Genomic_DNA"/>
</dbReference>
<dbReference type="InterPro" id="IPR009081">
    <property type="entry name" value="PP-bd_ACP"/>
</dbReference>
<dbReference type="Pfam" id="PF00550">
    <property type="entry name" value="PP-binding"/>
    <property type="match status" value="3"/>
</dbReference>
<evidence type="ECO:0000256" key="1">
    <source>
        <dbReference type="ARBA" id="ARBA00022450"/>
    </source>
</evidence>
<dbReference type="InterPro" id="IPR042099">
    <property type="entry name" value="ANL_N_sf"/>
</dbReference>
<dbReference type="GO" id="GO:0031177">
    <property type="term" value="F:phosphopantetheine binding"/>
    <property type="evidence" value="ECO:0007669"/>
    <property type="project" value="InterPro"/>
</dbReference>
<dbReference type="PROSITE" id="PS00455">
    <property type="entry name" value="AMP_BINDING"/>
    <property type="match status" value="2"/>
</dbReference>
<dbReference type="STRING" id="1524254.PHACT_03580"/>
<dbReference type="InterPro" id="IPR020806">
    <property type="entry name" value="PKS_PP-bd"/>
</dbReference>
<dbReference type="InterPro" id="IPR020845">
    <property type="entry name" value="AMP-binding_CS"/>
</dbReference>
<dbReference type="InterPro" id="IPR005814">
    <property type="entry name" value="Aminotrans_3"/>
</dbReference>
<gene>
    <name evidence="6" type="ORF">PHACT_03580</name>
</gene>
<dbReference type="InterPro" id="IPR015421">
    <property type="entry name" value="PyrdxlP-dep_Trfase_major"/>
</dbReference>
<keyword evidence="1" id="KW-0596">Phosphopantetheine</keyword>
<dbReference type="InterPro" id="IPR045851">
    <property type="entry name" value="AMP-bd_C_sf"/>
</dbReference>
<dbReference type="Gene3D" id="1.10.1200.10">
    <property type="entry name" value="ACP-like"/>
    <property type="match status" value="3"/>
</dbReference>
<dbReference type="InterPro" id="IPR023213">
    <property type="entry name" value="CAT-like_dom_sf"/>
</dbReference>
<dbReference type="Pfam" id="PF00668">
    <property type="entry name" value="Condensation"/>
    <property type="match status" value="4"/>
</dbReference>
<feature type="domain" description="Carrier" evidence="5">
    <location>
        <begin position="3210"/>
        <end position="3285"/>
    </location>
</feature>
<name>A0A1E8CIV2_9GAMM</name>
<feature type="region of interest" description="Disordered" evidence="4">
    <location>
        <begin position="2327"/>
        <end position="2347"/>
    </location>
</feature>
<comment type="caution">
    <text evidence="6">The sequence shown here is derived from an EMBL/GenBank/DDBJ whole genome shotgun (WGS) entry which is preliminary data.</text>
</comment>
<dbReference type="InterPro" id="IPR015424">
    <property type="entry name" value="PyrdxlP-dep_Trfase"/>
</dbReference>
<keyword evidence="3" id="KW-0663">Pyridoxal phosphate</keyword>
<dbReference type="Pfam" id="PF00501">
    <property type="entry name" value="AMP-binding"/>
    <property type="match status" value="2"/>
</dbReference>
<dbReference type="GO" id="GO:0044550">
    <property type="term" value="P:secondary metabolite biosynthetic process"/>
    <property type="evidence" value="ECO:0007669"/>
    <property type="project" value="TreeGrafter"/>
</dbReference>
<dbReference type="GO" id="GO:0030170">
    <property type="term" value="F:pyridoxal phosphate binding"/>
    <property type="evidence" value="ECO:0007669"/>
    <property type="project" value="InterPro"/>
</dbReference>
<protein>
    <recommendedName>
        <fullName evidence="5">Carrier domain-containing protein</fullName>
    </recommendedName>
</protein>
<proteinExistence type="predicted"/>
<reference evidence="7" key="1">
    <citation type="submission" date="2016-07" db="EMBL/GenBank/DDBJ databases">
        <authorList>
            <person name="Florea S."/>
            <person name="Webb J.S."/>
            <person name="Jaromczyk J."/>
            <person name="Schardl C.L."/>
        </authorList>
    </citation>
    <scope>NUCLEOTIDE SEQUENCE [LARGE SCALE GENOMIC DNA]</scope>
    <source>
        <strain evidence="7">KCTC 42131</strain>
    </source>
</reference>
<dbReference type="Gene3D" id="3.40.50.12780">
    <property type="entry name" value="N-terminal domain of ligase-like"/>
    <property type="match status" value="2"/>
</dbReference>
<dbReference type="Pfam" id="PF00202">
    <property type="entry name" value="Aminotran_3"/>
    <property type="match status" value="1"/>
</dbReference>
<feature type="region of interest" description="Disordered" evidence="4">
    <location>
        <begin position="93"/>
        <end position="116"/>
    </location>
</feature>
<dbReference type="Gene3D" id="3.30.559.10">
    <property type="entry name" value="Chloramphenicol acetyltransferase-like domain"/>
    <property type="match status" value="3"/>
</dbReference>
<dbReference type="GO" id="GO:0043041">
    <property type="term" value="P:amino acid activation for nonribosomal peptide biosynthetic process"/>
    <property type="evidence" value="ECO:0007669"/>
    <property type="project" value="TreeGrafter"/>
</dbReference>
<feature type="domain" description="Carrier" evidence="5">
    <location>
        <begin position="1637"/>
        <end position="1711"/>
    </location>
</feature>
<evidence type="ECO:0000313" key="7">
    <source>
        <dbReference type="Proteomes" id="UP000175669"/>
    </source>
</evidence>
<dbReference type="NCBIfam" id="NF003417">
    <property type="entry name" value="PRK04813.1"/>
    <property type="match status" value="2"/>
</dbReference>
<dbReference type="Gene3D" id="3.30.300.30">
    <property type="match status" value="2"/>
</dbReference>
<dbReference type="Gene3D" id="3.30.559.30">
    <property type="entry name" value="Nonribosomal peptide synthetase, condensation domain"/>
    <property type="match status" value="3"/>
</dbReference>
<feature type="domain" description="Carrier" evidence="5">
    <location>
        <begin position="11"/>
        <end position="89"/>
    </location>
</feature>
<dbReference type="InterPro" id="IPR001242">
    <property type="entry name" value="Condensation_dom"/>
</dbReference>
<feature type="compositionally biased region" description="Polar residues" evidence="4">
    <location>
        <begin position="187"/>
        <end position="198"/>
    </location>
</feature>
<evidence type="ECO:0000259" key="5">
    <source>
        <dbReference type="PROSITE" id="PS50075"/>
    </source>
</evidence>
<evidence type="ECO:0000313" key="6">
    <source>
        <dbReference type="EMBL" id="OFE12328.1"/>
    </source>
</evidence>
<dbReference type="GO" id="GO:0008483">
    <property type="term" value="F:transaminase activity"/>
    <property type="evidence" value="ECO:0007669"/>
    <property type="project" value="InterPro"/>
</dbReference>